<dbReference type="EMBL" id="BALG01000049">
    <property type="protein sequence ID" value="GAC41832.1"/>
    <property type="molecule type" value="Genomic_DNA"/>
</dbReference>
<gene>
    <name evidence="1" type="ORF">PPOP_1189</name>
</gene>
<accession>M9L927</accession>
<protein>
    <submittedName>
        <fullName evidence="1">Uridine phosphorylase</fullName>
    </submittedName>
</protein>
<evidence type="ECO:0000313" key="1">
    <source>
        <dbReference type="EMBL" id="GAC41832.1"/>
    </source>
</evidence>
<sequence>MQRMERDPVLIAQKYDVDLQHHGEQIEYRASIQVKREPSPSGWYDFTLFNGWNVSDVKVNGHPVVWERSGDWIRIHFPAPTSVSYDEISVRVHGHGGAKSQVTSNSFYLAETFPWLPVPGKHTVATVFPSKYNRILLPEEVEYTVHISSAPRYPVYSNLARTGTDTFSGRAQGVMLASSLLLEASDQHFTVLTPPDRQDQLLALLPEFRKKSAEMARWLGVQAPELPSTIITAPSYSTWYTEVIDVGRDVLALNSNTASRQPHQLFDEHALFYALYWNGVIPNSYEEEIHIDGMLLYALIREIYERKIYKGGTSLLHDYANPDPDFAPSNSDTIDLDILYQRAYMLAQWLQHAKPGEAEKLIRNVYHSLLHNQERTYRWEKAMKEVAQHAATAPAAS</sequence>
<comment type="caution">
    <text evidence="1">The sequence shown here is derived from an EMBL/GenBank/DDBJ whole genome shotgun (WGS) entry which is preliminary data.</text>
</comment>
<dbReference type="AlphaFoldDB" id="M9L927"/>
<reference evidence="1 2" key="1">
    <citation type="submission" date="2012-10" db="EMBL/GenBank/DDBJ databases">
        <title>Draft Genome Sequence of Paenibacillus popilliae ATCC 14706T.</title>
        <authorList>
            <person name="Iiyama K."/>
            <person name="Mori K."/>
            <person name="Mon H."/>
            <person name="Chieda Y."/>
            <person name="Lee J.M."/>
            <person name="Kusakabe T."/>
            <person name="Tashiro K."/>
            <person name="Asano S."/>
            <person name="Yasunaga-Aoki C."/>
            <person name="Shimizu S."/>
        </authorList>
    </citation>
    <scope>NUCLEOTIDE SEQUENCE [LARGE SCALE GENOMIC DNA]</scope>
    <source>
        <strain evidence="1 2">ATCC 14706</strain>
    </source>
</reference>
<organism evidence="1 2">
    <name type="scientific">Paenibacillus popilliae ATCC 14706</name>
    <dbReference type="NCBI Taxonomy" id="1212764"/>
    <lineage>
        <taxon>Bacteria</taxon>
        <taxon>Bacillati</taxon>
        <taxon>Bacillota</taxon>
        <taxon>Bacilli</taxon>
        <taxon>Bacillales</taxon>
        <taxon>Paenibacillaceae</taxon>
        <taxon>Paenibacillus</taxon>
    </lineage>
</organism>
<keyword evidence="2" id="KW-1185">Reference proteome</keyword>
<dbReference type="Proteomes" id="UP000029453">
    <property type="component" value="Unassembled WGS sequence"/>
</dbReference>
<evidence type="ECO:0000313" key="2">
    <source>
        <dbReference type="Proteomes" id="UP000029453"/>
    </source>
</evidence>
<name>M9L927_PAEPP</name>
<proteinExistence type="predicted"/>